<evidence type="ECO:0000256" key="6">
    <source>
        <dbReference type="SAM" id="MobiDB-lite"/>
    </source>
</evidence>
<dbReference type="Gene3D" id="1.25.40.10">
    <property type="entry name" value="Tetratricopeptide repeat domain"/>
    <property type="match status" value="2"/>
</dbReference>
<feature type="region of interest" description="Disordered" evidence="6">
    <location>
        <begin position="965"/>
        <end position="995"/>
    </location>
</feature>
<feature type="repeat" description="PPR" evidence="5">
    <location>
        <begin position="520"/>
        <end position="554"/>
    </location>
</feature>
<evidence type="ECO:0000313" key="8">
    <source>
        <dbReference type="Proteomes" id="UP000664132"/>
    </source>
</evidence>
<evidence type="ECO:0000256" key="4">
    <source>
        <dbReference type="ARBA" id="ARBA00044511"/>
    </source>
</evidence>
<evidence type="ECO:0000256" key="1">
    <source>
        <dbReference type="ARBA" id="ARBA00006192"/>
    </source>
</evidence>
<sequence length="995" mass="111963">MPPRLDLLTKRWSTFDLPILPFLAPRVFTPCPRNLRRSSSYSTATGKSETPRYSWEDGDGLPQSVRDVAYMDGSHGSLIDPVSEQKHELPQSKTTKREGGESPGRRLKVGGRSEEPSGPPGNQDDFWTKYEEIWGGLVKKRPPESPIAPVRRVMGTVKEPGLHPKISFVRTKSLREIEREREQREAWLARSKSDRIRRQLELWKGQKRSVRRFKIQNTASDSAKTRLKFVRVMPEGKFGNFRYSSWWNWRFAMLNARQDEARNCATKPKMAALRGAGVSETFIRELIEDKSAAAIRESWMEIPLSQRSRTWPEIMLAILAHYPGQALEFLEATFMAPYPPGYAISDSVDFLICHYDENRDSLGAEFLVALCKAIRLFLEEGPADHVHLSQRTLFRLLHIICLDTRELRWKSGGVLKLQRKGWMTKNIYRSLVAVGHPMHENTLIQYASGLAKQGDVKTASRILQRLRDEGSGFNSPKMLSLCSTLLQRAHQKVLSREGDAPSITAIDIFRFVLEAGAESNVITYNILMKSSLDAGDHETGWKIFDTMTENGLTADAYTYSILLNDAKSRMDAIAIRAVIDHVRQNNIRSDWIVTDVLHAILLLHQQERHSSKADGGQVEQEQSAFDRLLQVYCDHFRIGPLVQLIPNFSGKYPILSQLTDGSQSHLHDPPIPTLVVMITGYLDNTDTYYPAMQLYENFRRLIARNDPVVTPLTKTTHVWNLVLMSIGKYAERLADCSNLVGYMLAGSDQSSAPSQFSMSNGYTEKYPTDAINTDADSPLPSKAAILGAHKSGKGVQIKPQPPLEAEDVVSEPCAVKDSNPDSVSDLSSEPYAGTANLEPIILTPPKPGVHTWSILLKVFMDHRQPRAAEKVLSMMSERRITPSQVTWNSLALGYARLQDTARTVDVLRRLEAAGLAADEFTMSALGLIRNRRALIDAMKRTEFQLAGVNRQFLDDLRGDLEKVVSEENEKPEADGGLGKVWAGGVNEEEGEEEWW</sequence>
<keyword evidence="2" id="KW-0677">Repeat</keyword>
<feature type="repeat" description="PPR" evidence="5">
    <location>
        <begin position="848"/>
        <end position="882"/>
    </location>
</feature>
<evidence type="ECO:0000256" key="5">
    <source>
        <dbReference type="PROSITE-ProRule" id="PRU00708"/>
    </source>
</evidence>
<dbReference type="EMBL" id="JAFJYH010000154">
    <property type="protein sequence ID" value="KAG4417444.1"/>
    <property type="molecule type" value="Genomic_DNA"/>
</dbReference>
<feature type="compositionally biased region" description="Basic and acidic residues" evidence="6">
    <location>
        <begin position="83"/>
        <end position="104"/>
    </location>
</feature>
<dbReference type="NCBIfam" id="TIGR00756">
    <property type="entry name" value="PPR"/>
    <property type="match status" value="2"/>
</dbReference>
<evidence type="ECO:0000256" key="2">
    <source>
        <dbReference type="ARBA" id="ARBA00022737"/>
    </source>
</evidence>
<comment type="caution">
    <text evidence="7">The sequence shown here is derived from an EMBL/GenBank/DDBJ whole genome shotgun (WGS) entry which is preliminary data.</text>
</comment>
<gene>
    <name evidence="7" type="ORF">IFR04_009397</name>
</gene>
<dbReference type="InterPro" id="IPR002885">
    <property type="entry name" value="PPR_rpt"/>
</dbReference>
<evidence type="ECO:0000256" key="3">
    <source>
        <dbReference type="ARBA" id="ARBA00044493"/>
    </source>
</evidence>
<protein>
    <recommendedName>
        <fullName evidence="9">Pentatricopeptide repeat protein</fullName>
    </recommendedName>
</protein>
<dbReference type="PANTHER" id="PTHR47447">
    <property type="entry name" value="OS03G0856100 PROTEIN"/>
    <property type="match status" value="1"/>
</dbReference>
<dbReference type="OrthoDB" id="185373at2759"/>
<dbReference type="Pfam" id="PF13041">
    <property type="entry name" value="PPR_2"/>
    <property type="match status" value="2"/>
</dbReference>
<proteinExistence type="inferred from homology"/>
<name>A0A8H7TCP5_9HELO</name>
<comment type="similarity">
    <text evidence="1">Belongs to the CCM1 family.</text>
</comment>
<feature type="compositionally biased region" description="Polar residues" evidence="6">
    <location>
        <begin position="37"/>
        <end position="48"/>
    </location>
</feature>
<organism evidence="7 8">
    <name type="scientific">Cadophora malorum</name>
    <dbReference type="NCBI Taxonomy" id="108018"/>
    <lineage>
        <taxon>Eukaryota</taxon>
        <taxon>Fungi</taxon>
        <taxon>Dikarya</taxon>
        <taxon>Ascomycota</taxon>
        <taxon>Pezizomycotina</taxon>
        <taxon>Leotiomycetes</taxon>
        <taxon>Helotiales</taxon>
        <taxon>Ploettnerulaceae</taxon>
        <taxon>Cadophora</taxon>
    </lineage>
</organism>
<evidence type="ECO:0008006" key="9">
    <source>
        <dbReference type="Google" id="ProtNLM"/>
    </source>
</evidence>
<feature type="compositionally biased region" description="Acidic residues" evidence="6">
    <location>
        <begin position="986"/>
        <end position="995"/>
    </location>
</feature>
<reference evidence="7" key="1">
    <citation type="submission" date="2021-02" db="EMBL/GenBank/DDBJ databases">
        <title>Genome sequence Cadophora malorum strain M34.</title>
        <authorList>
            <person name="Stefanovic E."/>
            <person name="Vu D."/>
            <person name="Scully C."/>
            <person name="Dijksterhuis J."/>
            <person name="Roader J."/>
            <person name="Houbraken J."/>
        </authorList>
    </citation>
    <scope>NUCLEOTIDE SEQUENCE</scope>
    <source>
        <strain evidence="7">M34</strain>
    </source>
</reference>
<keyword evidence="8" id="KW-1185">Reference proteome</keyword>
<feature type="region of interest" description="Disordered" evidence="6">
    <location>
        <begin position="33"/>
        <end position="126"/>
    </location>
</feature>
<dbReference type="Proteomes" id="UP000664132">
    <property type="component" value="Unassembled WGS sequence"/>
</dbReference>
<evidence type="ECO:0000313" key="7">
    <source>
        <dbReference type="EMBL" id="KAG4417444.1"/>
    </source>
</evidence>
<dbReference type="InterPro" id="IPR011990">
    <property type="entry name" value="TPR-like_helical_dom_sf"/>
</dbReference>
<accession>A0A8H7TCP5</accession>
<dbReference type="PROSITE" id="PS51375">
    <property type="entry name" value="PPR"/>
    <property type="match status" value="2"/>
</dbReference>
<comment type="function">
    <text evidence="3">Regulates mitochondrial small subunit maturation by controlling 15S rRNA 5'-end processing. Localizes to the 5' precursor of the 15S rRNA in a position that is subsequently occupied by mS47 in the mature yeast mtSSU. Uses structure and sequence-specific RNA recognition, binding to a single-stranded region of the precursor and specifically recognizing bases -6 to -1. The exchange of Ccm1 for mS47 is coupled to the irreversible removal of precursor rRNA that is accompanied by conformational changes of the mitoribosomal proteins uS5m and mS26. These conformational changes signal completion of 5'-end rRNA processing through protection of the mature 5'-end of the 15S rRNA and stabilization of mS47. The removal of the 5' precursor together with the dissociation of Ccm1 may be catalyzed by the 5'-3' exoribonuclease Pet127. Involved in the specific removal of group I introns in mitochondrial encoded transcripts.</text>
</comment>
<dbReference type="PANTHER" id="PTHR47447:SF17">
    <property type="entry name" value="OS12G0638900 PROTEIN"/>
    <property type="match status" value="1"/>
</dbReference>
<dbReference type="AlphaFoldDB" id="A0A8H7TCP5"/>
<comment type="subunit">
    <text evidence="4">Binds to mitochondrial small subunit 15S rRNA.</text>
</comment>